<reference evidence="2 3" key="1">
    <citation type="submission" date="2019-08" db="EMBL/GenBank/DDBJ databases">
        <title>Genome sequence of Gelidibacter salicanalis IC162T.</title>
        <authorList>
            <person name="Bowman J.P."/>
        </authorList>
    </citation>
    <scope>NUCLEOTIDE SEQUENCE [LARGE SCALE GENOMIC DNA]</scope>
    <source>
        <strain evidence="2 3">IC162</strain>
    </source>
</reference>
<evidence type="ECO:0000313" key="2">
    <source>
        <dbReference type="EMBL" id="TXE08139.1"/>
    </source>
</evidence>
<protein>
    <submittedName>
        <fullName evidence="2">Alpha-ketoglutarate decarboxylase</fullName>
    </submittedName>
</protein>
<organism evidence="2 3">
    <name type="scientific">Gelidibacter salicanalis</name>
    <dbReference type="NCBI Taxonomy" id="291193"/>
    <lineage>
        <taxon>Bacteria</taxon>
        <taxon>Pseudomonadati</taxon>
        <taxon>Bacteroidota</taxon>
        <taxon>Flavobacteriia</taxon>
        <taxon>Flavobacteriales</taxon>
        <taxon>Flavobacteriaceae</taxon>
        <taxon>Gelidibacter</taxon>
    </lineage>
</organism>
<dbReference type="OrthoDB" id="1160493at2"/>
<name>A0A5C7AK23_9FLAO</name>
<sequence>MRFTLNKKHFISVLTLLIYVSTFAQFQTTPPPDDFWNHVRFGGGIGLSFGDGFFSGTLAPSAIYEFNEQVSLGVGLNGTYNSRKDFYKSTVFGGSLIGLFNPIQAIQLSAEFEELNVSRNWDDRLGVSDENYWYPALFLGAGYRTRNVAVGIRYDVLYDKDKSIYADPWAPFVRVYF</sequence>
<dbReference type="AlphaFoldDB" id="A0A5C7AK23"/>
<feature type="signal peptide" evidence="1">
    <location>
        <begin position="1"/>
        <end position="26"/>
    </location>
</feature>
<dbReference type="Proteomes" id="UP000321734">
    <property type="component" value="Unassembled WGS sequence"/>
</dbReference>
<comment type="caution">
    <text evidence="2">The sequence shown here is derived from an EMBL/GenBank/DDBJ whole genome shotgun (WGS) entry which is preliminary data.</text>
</comment>
<evidence type="ECO:0000313" key="3">
    <source>
        <dbReference type="Proteomes" id="UP000321734"/>
    </source>
</evidence>
<dbReference type="RefSeq" id="WP_146891629.1">
    <property type="nucleotide sequence ID" value="NZ_VORX01000003.1"/>
</dbReference>
<evidence type="ECO:0000256" key="1">
    <source>
        <dbReference type="SAM" id="SignalP"/>
    </source>
</evidence>
<proteinExistence type="predicted"/>
<accession>A0A5C7AK23</accession>
<gene>
    <name evidence="2" type="ORF">ES711_06380</name>
</gene>
<keyword evidence="3" id="KW-1185">Reference proteome</keyword>
<feature type="chain" id="PRO_5022980308" evidence="1">
    <location>
        <begin position="27"/>
        <end position="177"/>
    </location>
</feature>
<keyword evidence="1" id="KW-0732">Signal</keyword>
<dbReference type="EMBL" id="VORX01000003">
    <property type="protein sequence ID" value="TXE08139.1"/>
    <property type="molecule type" value="Genomic_DNA"/>
</dbReference>